<dbReference type="eggNOG" id="ENOG502QVGD">
    <property type="taxonomic scope" value="Eukaryota"/>
</dbReference>
<feature type="transmembrane region" description="Helical" evidence="6">
    <location>
        <begin position="151"/>
        <end position="173"/>
    </location>
</feature>
<dbReference type="InterPro" id="IPR051380">
    <property type="entry name" value="pH-response_reg_palI/RIM9"/>
</dbReference>
<accession>S3DC18</accession>
<proteinExistence type="predicted"/>
<evidence type="ECO:0000313" key="9">
    <source>
        <dbReference type="Proteomes" id="UP000016922"/>
    </source>
</evidence>
<comment type="subcellular location">
    <subcellularLocation>
        <location evidence="1">Membrane</location>
        <topology evidence="1">Multi-pass membrane protein</topology>
    </subcellularLocation>
</comment>
<feature type="signal peptide" evidence="7">
    <location>
        <begin position="1"/>
        <end position="25"/>
    </location>
</feature>
<feature type="compositionally biased region" description="Gly residues" evidence="5">
    <location>
        <begin position="330"/>
        <end position="368"/>
    </location>
</feature>
<keyword evidence="9" id="KW-1185">Reference proteome</keyword>
<dbReference type="GeneID" id="19467104"/>
<dbReference type="EMBL" id="KE145373">
    <property type="protein sequence ID" value="EPE24203.1"/>
    <property type="molecule type" value="Genomic_DNA"/>
</dbReference>
<keyword evidence="4 6" id="KW-0472">Membrane</keyword>
<feature type="transmembrane region" description="Helical" evidence="6">
    <location>
        <begin position="119"/>
        <end position="145"/>
    </location>
</feature>
<feature type="region of interest" description="Disordered" evidence="5">
    <location>
        <begin position="198"/>
        <end position="224"/>
    </location>
</feature>
<keyword evidence="3 6" id="KW-1133">Transmembrane helix</keyword>
<feature type="compositionally biased region" description="Polar residues" evidence="5">
    <location>
        <begin position="252"/>
        <end position="263"/>
    </location>
</feature>
<feature type="compositionally biased region" description="Gly residues" evidence="5">
    <location>
        <begin position="714"/>
        <end position="735"/>
    </location>
</feature>
<evidence type="ECO:0000313" key="8">
    <source>
        <dbReference type="EMBL" id="EPE24203.1"/>
    </source>
</evidence>
<reference evidence="8 9" key="1">
    <citation type="journal article" date="2013" name="BMC Genomics">
        <title>Genomics-driven discovery of the pneumocandin biosynthetic gene cluster in the fungus Glarea lozoyensis.</title>
        <authorList>
            <person name="Chen L."/>
            <person name="Yue Q."/>
            <person name="Zhang X."/>
            <person name="Xiang M."/>
            <person name="Wang C."/>
            <person name="Li S."/>
            <person name="Che Y."/>
            <person name="Ortiz-Lopez F.J."/>
            <person name="Bills G.F."/>
            <person name="Liu X."/>
            <person name="An Z."/>
        </authorList>
    </citation>
    <scope>NUCLEOTIDE SEQUENCE [LARGE SCALE GENOMIC DNA]</scope>
    <source>
        <strain evidence="9">ATCC 20868 / MF5171</strain>
    </source>
</reference>
<dbReference type="OMA" id="VFGYCKG"/>
<organism evidence="8 9">
    <name type="scientific">Glarea lozoyensis (strain ATCC 20868 / MF5171)</name>
    <dbReference type="NCBI Taxonomy" id="1116229"/>
    <lineage>
        <taxon>Eukaryota</taxon>
        <taxon>Fungi</taxon>
        <taxon>Dikarya</taxon>
        <taxon>Ascomycota</taxon>
        <taxon>Pezizomycotina</taxon>
        <taxon>Leotiomycetes</taxon>
        <taxon>Helotiales</taxon>
        <taxon>Helotiaceae</taxon>
        <taxon>Glarea</taxon>
    </lineage>
</organism>
<dbReference type="PANTHER" id="PTHR28013">
    <property type="entry name" value="PROTEIN DCV1-RELATED"/>
    <property type="match status" value="1"/>
</dbReference>
<feature type="compositionally biased region" description="Basic and acidic residues" evidence="5">
    <location>
        <begin position="240"/>
        <end position="249"/>
    </location>
</feature>
<evidence type="ECO:0000256" key="5">
    <source>
        <dbReference type="SAM" id="MobiDB-lite"/>
    </source>
</evidence>
<keyword evidence="2 6" id="KW-0812">Transmembrane</keyword>
<gene>
    <name evidence="8" type="ORF">GLAREA_08053</name>
</gene>
<feature type="compositionally biased region" description="Polar residues" evidence="5">
    <location>
        <begin position="663"/>
        <end position="683"/>
    </location>
</feature>
<feature type="compositionally biased region" description="Low complexity" evidence="5">
    <location>
        <begin position="513"/>
        <end position="527"/>
    </location>
</feature>
<feature type="compositionally biased region" description="Polar residues" evidence="5">
    <location>
        <begin position="198"/>
        <end position="219"/>
    </location>
</feature>
<feature type="chain" id="PRO_5004519713" description="Pali-domain-containing protein" evidence="7">
    <location>
        <begin position="26"/>
        <end position="759"/>
    </location>
</feature>
<dbReference type="KEGG" id="glz:GLAREA_08053"/>
<dbReference type="HOGENOM" id="CLU_016694_1_0_1"/>
<dbReference type="PANTHER" id="PTHR28013:SF3">
    <property type="entry name" value="PROTEIN DCV1-RELATED"/>
    <property type="match status" value="1"/>
</dbReference>
<dbReference type="GO" id="GO:0035838">
    <property type="term" value="C:growing cell tip"/>
    <property type="evidence" value="ECO:0007669"/>
    <property type="project" value="TreeGrafter"/>
</dbReference>
<dbReference type="STRING" id="1116229.S3DC18"/>
<feature type="compositionally biased region" description="Low complexity" evidence="5">
    <location>
        <begin position="626"/>
        <end position="636"/>
    </location>
</feature>
<keyword evidence="7" id="KW-0732">Signal</keyword>
<dbReference type="Pfam" id="PF06687">
    <property type="entry name" value="SUR7"/>
    <property type="match status" value="1"/>
</dbReference>
<evidence type="ECO:0000256" key="3">
    <source>
        <dbReference type="ARBA" id="ARBA00022989"/>
    </source>
</evidence>
<evidence type="ECO:0000256" key="4">
    <source>
        <dbReference type="ARBA" id="ARBA00023136"/>
    </source>
</evidence>
<evidence type="ECO:0000256" key="2">
    <source>
        <dbReference type="ARBA" id="ARBA00022692"/>
    </source>
</evidence>
<feature type="compositionally biased region" description="Polar residues" evidence="5">
    <location>
        <begin position="307"/>
        <end position="324"/>
    </location>
</feature>
<evidence type="ECO:0008006" key="10">
    <source>
        <dbReference type="Google" id="ProtNLM"/>
    </source>
</evidence>
<dbReference type="GO" id="GO:0032153">
    <property type="term" value="C:cell division site"/>
    <property type="evidence" value="ECO:0007669"/>
    <property type="project" value="TreeGrafter"/>
</dbReference>
<feature type="region of interest" description="Disordered" evidence="5">
    <location>
        <begin position="237"/>
        <end position="759"/>
    </location>
</feature>
<protein>
    <recommendedName>
        <fullName evidence="10">Pali-domain-containing protein</fullName>
    </recommendedName>
</protein>
<evidence type="ECO:0000256" key="7">
    <source>
        <dbReference type="SAM" id="SignalP"/>
    </source>
</evidence>
<sequence length="759" mass="80091">MLRPATPLTVLLLLAFLLLLVSVLSTPIIKQIPLASFKGVDFGVFGFCRSEGCSPIEIGYSTDTLFTDSDSATFDLPSATRTTLSAILIVHPIAALFTLVMLILAGSAHFHAPSHSPRYLLGIFILSILTLILSLLSFLIDVLLFVPHMAWGSYIVLAATILIAASGIVSCAMRRTLVSRKARKRRIAENAEMNGENFYNRQGGVNTAAPATTESNTLVNGGPGVDKLPAFATFEMTKPGAERTSDERVPLTNRSPIESSANITPGTGYGNGPPPSSGNGSPPRPHRDFDEYGNPMPAPVPAGAYGQGSQSRDPSLNRQYSDQSSRGRGMPPGGYRGRGGYPPNGRGGYGQPRGGYGGPPRGGYGQPRGGYTPRGRGGPPPGYGPPQNGQNYNRNQSPAAGFRGPSPARAPGYGDNNYSAAIPMQPVDNSTYGAAIPMQSVGYTPFRPEEDRSSVARAESPPPLPAGGFDAGPVGQAVEMDATTGSPSHAPRGYGNFGPIRESDGDVAGMVNLQQQLQQQRDGQGRQTIVSESSRYSTDEYVPPRQVWGQGPGGRSSPLNPKAQTAELPNTAVAPVPAPNRRESSDNYYEDVDPRFADPAPPQPAPVMAPAAPGPMYANTSNLRVQPPQSQPQSQPLLGGADGNYSYEDIHSGQRSPAESDRSNFTSVSQRGINPRWNPNSTYGPPIPMPNRRPAPQQVREDMLLNSNPDFMLPGGGGRGRGGARGGPRGRGGPQATGRPPGQIPGMVPNSAYPQTGGL</sequence>
<evidence type="ECO:0000256" key="1">
    <source>
        <dbReference type="ARBA" id="ARBA00004141"/>
    </source>
</evidence>
<feature type="compositionally biased region" description="Basic and acidic residues" evidence="5">
    <location>
        <begin position="648"/>
        <end position="662"/>
    </location>
</feature>
<name>S3DC18_GLAL2</name>
<evidence type="ECO:0000256" key="6">
    <source>
        <dbReference type="SAM" id="Phobius"/>
    </source>
</evidence>
<feature type="transmembrane region" description="Helical" evidence="6">
    <location>
        <begin position="84"/>
        <end position="107"/>
    </location>
</feature>
<dbReference type="InterPro" id="IPR009571">
    <property type="entry name" value="SUR7/Rim9-like_fungi"/>
</dbReference>
<dbReference type="RefSeq" id="XP_008088291.1">
    <property type="nucleotide sequence ID" value="XM_008090100.1"/>
</dbReference>
<dbReference type="OrthoDB" id="2354757at2759"/>
<dbReference type="AlphaFoldDB" id="S3DC18"/>
<dbReference type="Proteomes" id="UP000016922">
    <property type="component" value="Unassembled WGS sequence"/>
</dbReference>
<dbReference type="GO" id="GO:0005886">
    <property type="term" value="C:plasma membrane"/>
    <property type="evidence" value="ECO:0007669"/>
    <property type="project" value="InterPro"/>
</dbReference>